<feature type="transmembrane region" description="Helical" evidence="4">
    <location>
        <begin position="137"/>
        <end position="158"/>
    </location>
</feature>
<keyword evidence="2 4" id="KW-1133">Transmembrane helix</keyword>
<reference evidence="6" key="1">
    <citation type="submission" date="2009-01" db="EMBL/GenBank/DDBJ databases">
        <title>Complete sequence of Anaeromyxobacter dehalogenans 2CP-1.</title>
        <authorList>
            <consortium name="US DOE Joint Genome Institute"/>
            <person name="Lucas S."/>
            <person name="Copeland A."/>
            <person name="Lapidus A."/>
            <person name="Glavina del Rio T."/>
            <person name="Dalin E."/>
            <person name="Tice H."/>
            <person name="Bruce D."/>
            <person name="Goodwin L."/>
            <person name="Pitluck S."/>
            <person name="Saunders E."/>
            <person name="Brettin T."/>
            <person name="Detter J.C."/>
            <person name="Han C."/>
            <person name="Larimer F."/>
            <person name="Land M."/>
            <person name="Hauser L."/>
            <person name="Kyrpides N."/>
            <person name="Ovchinnikova G."/>
            <person name="Beliaev A.S."/>
            <person name="Richardson P."/>
        </authorList>
    </citation>
    <scope>NUCLEOTIDE SEQUENCE</scope>
    <source>
        <strain evidence="6">2CP-1</strain>
    </source>
</reference>
<evidence type="ECO:0000256" key="1">
    <source>
        <dbReference type="ARBA" id="ARBA00022692"/>
    </source>
</evidence>
<evidence type="ECO:0000256" key="2">
    <source>
        <dbReference type="ARBA" id="ARBA00022989"/>
    </source>
</evidence>
<sequence length="407" mass="42250">MSRPADVVTLFATRAVRLFAYGLLSVVLVLHLEAAGLDQPRIGALLTLTLLGDTALSLWITTRADRIGRRRMLVAGALLMVLAGAAFSATTAFPLLLLAATVGVMSPSGNEVGPFLAIEQAALTEAVPAGRRTATFAWYQLAGAVATALGALAGGALAGGLQRRGLAPLASYRAVTALYGALGLALAALFLRLTSRVETAPRPAASPRAALLGLHRSRRVVLELSALFSLDAFAGGLVVQSFVAWWFHRRFGASPATIGAIFFGANVLAGISALSASAIARRIGLVNTMVATHLPSNLLLALVPLMPTLPLAIGVLLLRFSISQMDVPTRQSYTVAVVDPDERSAAAGVTGIARTVGSALAPAVAGPLYAGAGALASVPFLVAGGLKVLYDLLLWRRFRALRPPEER</sequence>
<dbReference type="Pfam" id="PF07690">
    <property type="entry name" value="MFS_1"/>
    <property type="match status" value="1"/>
</dbReference>
<dbReference type="PANTHER" id="PTHR23520">
    <property type="entry name" value="TRANSPORTER, PUTATIVE (AFU_ORTHOLOGUE AFUA_3G04000)-RELATED"/>
    <property type="match status" value="1"/>
</dbReference>
<dbReference type="PANTHER" id="PTHR23520:SF5">
    <property type="entry name" value="TRANSPORTER, PUTATIVE (AFU_ORTHOLOGUE AFUA_3G04000)-RELATED"/>
    <property type="match status" value="1"/>
</dbReference>
<dbReference type="InterPro" id="IPR036259">
    <property type="entry name" value="MFS_trans_sf"/>
</dbReference>
<keyword evidence="1 4" id="KW-0812">Transmembrane</keyword>
<accession>B8J7J3</accession>
<dbReference type="HOGENOM" id="CLU_025894_2_0_7"/>
<evidence type="ECO:0000256" key="4">
    <source>
        <dbReference type="SAM" id="Phobius"/>
    </source>
</evidence>
<feature type="transmembrane region" description="Helical" evidence="4">
    <location>
        <begin position="259"/>
        <end position="279"/>
    </location>
</feature>
<feature type="transmembrane region" description="Helical" evidence="4">
    <location>
        <begin position="299"/>
        <end position="320"/>
    </location>
</feature>
<dbReference type="AlphaFoldDB" id="B8J7J3"/>
<feature type="transmembrane region" description="Helical" evidence="4">
    <location>
        <begin position="73"/>
        <end position="100"/>
    </location>
</feature>
<keyword evidence="7" id="KW-1185">Reference proteome</keyword>
<dbReference type="EMBL" id="CP001359">
    <property type="protein sequence ID" value="ACL67173.1"/>
    <property type="molecule type" value="Genomic_DNA"/>
</dbReference>
<dbReference type="SUPFAM" id="SSF103473">
    <property type="entry name" value="MFS general substrate transporter"/>
    <property type="match status" value="1"/>
</dbReference>
<feature type="transmembrane region" description="Helical" evidence="4">
    <location>
        <begin position="42"/>
        <end position="61"/>
    </location>
</feature>
<keyword evidence="3 4" id="KW-0472">Membrane</keyword>
<dbReference type="PROSITE" id="PS50850">
    <property type="entry name" value="MFS"/>
    <property type="match status" value="1"/>
</dbReference>
<evidence type="ECO:0000313" key="6">
    <source>
        <dbReference type="EMBL" id="ACL67173.1"/>
    </source>
</evidence>
<dbReference type="Proteomes" id="UP000007089">
    <property type="component" value="Chromosome"/>
</dbReference>
<feature type="transmembrane region" description="Helical" evidence="4">
    <location>
        <begin position="170"/>
        <end position="191"/>
    </location>
</feature>
<dbReference type="KEGG" id="acp:A2cp1_3849"/>
<evidence type="ECO:0000259" key="5">
    <source>
        <dbReference type="PROSITE" id="PS50850"/>
    </source>
</evidence>
<dbReference type="InterPro" id="IPR011701">
    <property type="entry name" value="MFS"/>
</dbReference>
<feature type="transmembrane region" description="Helical" evidence="4">
    <location>
        <begin position="7"/>
        <end position="30"/>
    </location>
</feature>
<protein>
    <submittedName>
        <fullName evidence="6">Major facilitator superfamily MFS_1</fullName>
    </submittedName>
</protein>
<feature type="domain" description="Major facilitator superfamily (MFS) profile" evidence="5">
    <location>
        <begin position="6"/>
        <end position="402"/>
    </location>
</feature>
<evidence type="ECO:0000256" key="3">
    <source>
        <dbReference type="ARBA" id="ARBA00023136"/>
    </source>
</evidence>
<dbReference type="GO" id="GO:0022857">
    <property type="term" value="F:transmembrane transporter activity"/>
    <property type="evidence" value="ECO:0007669"/>
    <property type="project" value="InterPro"/>
</dbReference>
<dbReference type="Gene3D" id="1.20.1250.20">
    <property type="entry name" value="MFS general substrate transporter like domains"/>
    <property type="match status" value="1"/>
</dbReference>
<name>B8J7J3_ANAD2</name>
<organism evidence="6 7">
    <name type="scientific">Anaeromyxobacter dehalogenans (strain ATCC BAA-258 / DSM 21875 / 2CP-1)</name>
    <dbReference type="NCBI Taxonomy" id="455488"/>
    <lineage>
        <taxon>Bacteria</taxon>
        <taxon>Pseudomonadati</taxon>
        <taxon>Myxococcota</taxon>
        <taxon>Myxococcia</taxon>
        <taxon>Myxococcales</taxon>
        <taxon>Cystobacterineae</taxon>
        <taxon>Anaeromyxobacteraceae</taxon>
        <taxon>Anaeromyxobacter</taxon>
    </lineage>
</organism>
<proteinExistence type="predicted"/>
<dbReference type="RefSeq" id="WP_015934915.1">
    <property type="nucleotide sequence ID" value="NC_011891.1"/>
</dbReference>
<dbReference type="InterPro" id="IPR020846">
    <property type="entry name" value="MFS_dom"/>
</dbReference>
<feature type="transmembrane region" description="Helical" evidence="4">
    <location>
        <begin position="226"/>
        <end position="247"/>
    </location>
</feature>
<evidence type="ECO:0000313" key="7">
    <source>
        <dbReference type="Proteomes" id="UP000007089"/>
    </source>
</evidence>
<gene>
    <name evidence="6" type="ordered locus">A2cp1_3849</name>
</gene>